<dbReference type="InterPro" id="IPR003016">
    <property type="entry name" value="2-oxoA_DH_lipoyl-BS"/>
</dbReference>
<dbReference type="EC" id="2.3.1.-" evidence="4"/>
<dbReference type="SUPFAM" id="SSF52777">
    <property type="entry name" value="CoA-dependent acyltransferases"/>
    <property type="match status" value="1"/>
</dbReference>
<comment type="similarity">
    <text evidence="2 4">Belongs to the 2-oxoacid dehydrogenase family.</text>
</comment>
<dbReference type="EMBL" id="CP050253">
    <property type="protein sequence ID" value="QIQ20573.1"/>
    <property type="molecule type" value="Genomic_DNA"/>
</dbReference>
<dbReference type="SUPFAM" id="SSF51230">
    <property type="entry name" value="Single hybrid motif"/>
    <property type="match status" value="1"/>
</dbReference>
<protein>
    <recommendedName>
        <fullName evidence="4">Dihydrolipoamide acetyltransferase component of pyruvate dehydrogenase complex</fullName>
        <ecNumber evidence="4">2.3.1.-</ecNumber>
    </recommendedName>
</protein>
<evidence type="ECO:0000259" key="5">
    <source>
        <dbReference type="PROSITE" id="PS50968"/>
    </source>
</evidence>
<dbReference type="InterPro" id="IPR011053">
    <property type="entry name" value="Single_hybrid_motif"/>
</dbReference>
<evidence type="ECO:0000256" key="2">
    <source>
        <dbReference type="ARBA" id="ARBA00007317"/>
    </source>
</evidence>
<proteinExistence type="inferred from homology"/>
<gene>
    <name evidence="7" type="ORF">IPMB12_02070</name>
</gene>
<evidence type="ECO:0000256" key="4">
    <source>
        <dbReference type="RuleBase" id="RU003423"/>
    </source>
</evidence>
<organism evidence="7 8">
    <name type="scientific">Zophobihabitans entericus</name>
    <dbReference type="NCBI Taxonomy" id="1635327"/>
    <lineage>
        <taxon>Bacteria</taxon>
        <taxon>Pseudomonadati</taxon>
        <taxon>Pseudomonadota</taxon>
        <taxon>Gammaproteobacteria</taxon>
        <taxon>Orbales</taxon>
        <taxon>Orbaceae</taxon>
        <taxon>Zophobihabitans</taxon>
    </lineage>
</organism>
<dbReference type="Pfam" id="PF00198">
    <property type="entry name" value="2-oxoacid_dh"/>
    <property type="match status" value="1"/>
</dbReference>
<evidence type="ECO:0000313" key="7">
    <source>
        <dbReference type="EMBL" id="QIQ20573.1"/>
    </source>
</evidence>
<dbReference type="CDD" id="cd06849">
    <property type="entry name" value="lipoyl_domain"/>
    <property type="match status" value="1"/>
</dbReference>
<evidence type="ECO:0000256" key="3">
    <source>
        <dbReference type="ARBA" id="ARBA00022823"/>
    </source>
</evidence>
<sequence>MAYEIKMPQLGLTMTEGTVGRWLKREGESVNKGDVLVEIETDKIATEIESEFSGTLLKILQQEGEEVPVQGILCLIGEANENVAGVTETVATSVPEVVQSEPMINTAIKPAVSAPVANSSVNGRVKASPLAKKMAMDKGIDLSVVSGSGPGGRIVKQDILNHKSTSSPIPVGGNESVSKKADFVANTSERREKMKSMRKTVASRMLQSHLEIPGVTQTVKVDVTCLLALRKQLNAERDESQRFSINDFILKATSKALWLHKEMLISIDGDEIIYHDHVNLGMAVSVDSGLIVPVIRQAESLTLESLSVQAKELAKKAREGTLSAQEYQGNTFTISNLGMFGIESFTPIINQPDAAILGVCAVQEELALSQSDELLKKQVMRLSLTFDHRLLDGVVVAKFQKTLTELLENPMNMLL</sequence>
<dbReference type="InterPro" id="IPR045257">
    <property type="entry name" value="E2/Pdx1"/>
</dbReference>
<dbReference type="InterPro" id="IPR000089">
    <property type="entry name" value="Biotin_lipoyl"/>
</dbReference>
<dbReference type="Pfam" id="PF00364">
    <property type="entry name" value="Biotin_lipoyl"/>
    <property type="match status" value="1"/>
</dbReference>
<dbReference type="SUPFAM" id="SSF47005">
    <property type="entry name" value="Peripheral subunit-binding domain of 2-oxo acid dehydrogenase complex"/>
    <property type="match status" value="1"/>
</dbReference>
<evidence type="ECO:0000259" key="6">
    <source>
        <dbReference type="PROSITE" id="PS51826"/>
    </source>
</evidence>
<dbReference type="GO" id="GO:0006086">
    <property type="term" value="P:pyruvate decarboxylation to acetyl-CoA"/>
    <property type="evidence" value="ECO:0007669"/>
    <property type="project" value="InterPro"/>
</dbReference>
<dbReference type="PANTHER" id="PTHR23151:SF90">
    <property type="entry name" value="DIHYDROLIPOYLLYSINE-RESIDUE ACETYLTRANSFERASE COMPONENT OF PYRUVATE DEHYDROGENASE COMPLEX, MITOCHONDRIAL-RELATED"/>
    <property type="match status" value="1"/>
</dbReference>
<evidence type="ECO:0000256" key="1">
    <source>
        <dbReference type="ARBA" id="ARBA00001938"/>
    </source>
</evidence>
<dbReference type="InParanoid" id="A0A6G9I8N0"/>
<keyword evidence="4" id="KW-0012">Acyltransferase</keyword>
<feature type="domain" description="Lipoyl-binding" evidence="5">
    <location>
        <begin position="2"/>
        <end position="77"/>
    </location>
</feature>
<dbReference type="PROSITE" id="PS50968">
    <property type="entry name" value="BIOTINYL_LIPOYL"/>
    <property type="match status" value="1"/>
</dbReference>
<dbReference type="InterPro" id="IPR023213">
    <property type="entry name" value="CAT-like_dom_sf"/>
</dbReference>
<dbReference type="PROSITE" id="PS00189">
    <property type="entry name" value="LIPOYL"/>
    <property type="match status" value="1"/>
</dbReference>
<name>A0A6G9I8N0_9GAMM</name>
<feature type="domain" description="Peripheral subunit-binding (PSBD)" evidence="6">
    <location>
        <begin position="126"/>
        <end position="163"/>
    </location>
</feature>
<dbReference type="InterPro" id="IPR004167">
    <property type="entry name" value="PSBD"/>
</dbReference>
<dbReference type="InterPro" id="IPR001078">
    <property type="entry name" value="2-oxoacid_DH_actylTfrase"/>
</dbReference>
<accession>A0A6G9I8N0</accession>
<dbReference type="FunCoup" id="A0A6G9I8N0">
    <property type="interactions" value="573"/>
</dbReference>
<dbReference type="Gene3D" id="3.30.559.10">
    <property type="entry name" value="Chloramphenicol acetyltransferase-like domain"/>
    <property type="match status" value="1"/>
</dbReference>
<reference evidence="7 8" key="1">
    <citation type="submission" date="2020-03" db="EMBL/GenBank/DDBJ databases">
        <title>Complete genome sequence of Orbus sp. IPMB12 (BCRC 80908).</title>
        <authorList>
            <person name="Lo W.-S."/>
            <person name="Chang T.-H."/>
            <person name="Kuo C.-H."/>
        </authorList>
    </citation>
    <scope>NUCLEOTIDE SEQUENCE [LARGE SCALE GENOMIC DNA]</scope>
    <source>
        <strain evidence="7 8">IPMB12</strain>
    </source>
</reference>
<dbReference type="RefSeq" id="WP_166914469.1">
    <property type="nucleotide sequence ID" value="NZ_CP050253.1"/>
</dbReference>
<dbReference type="Gene3D" id="2.40.50.100">
    <property type="match status" value="1"/>
</dbReference>
<keyword evidence="3 4" id="KW-0450">Lipoyl</keyword>
<dbReference type="KEGG" id="orb:IPMB12_02070"/>
<dbReference type="GO" id="GO:0045254">
    <property type="term" value="C:pyruvate dehydrogenase complex"/>
    <property type="evidence" value="ECO:0007669"/>
    <property type="project" value="InterPro"/>
</dbReference>
<dbReference type="PROSITE" id="PS51826">
    <property type="entry name" value="PSBD"/>
    <property type="match status" value="1"/>
</dbReference>
<keyword evidence="4" id="KW-0808">Transferase</keyword>
<dbReference type="GO" id="GO:0016746">
    <property type="term" value="F:acyltransferase activity"/>
    <property type="evidence" value="ECO:0007669"/>
    <property type="project" value="UniProtKB-KW"/>
</dbReference>
<evidence type="ECO:0000313" key="8">
    <source>
        <dbReference type="Proteomes" id="UP000501168"/>
    </source>
</evidence>
<dbReference type="PANTHER" id="PTHR23151">
    <property type="entry name" value="DIHYDROLIPOAMIDE ACETYL/SUCCINYL-TRANSFERASE-RELATED"/>
    <property type="match status" value="1"/>
</dbReference>
<comment type="cofactor">
    <cofactor evidence="1 4">
        <name>(R)-lipoate</name>
        <dbReference type="ChEBI" id="CHEBI:83088"/>
    </cofactor>
</comment>
<dbReference type="Gene3D" id="4.10.320.10">
    <property type="entry name" value="E3-binding domain"/>
    <property type="match status" value="1"/>
</dbReference>
<dbReference type="Pfam" id="PF02817">
    <property type="entry name" value="E3_binding"/>
    <property type="match status" value="1"/>
</dbReference>
<dbReference type="Proteomes" id="UP000501168">
    <property type="component" value="Chromosome"/>
</dbReference>
<keyword evidence="8" id="KW-1185">Reference proteome</keyword>
<dbReference type="InterPro" id="IPR036625">
    <property type="entry name" value="E3-bd_dom_sf"/>
</dbReference>
<dbReference type="AlphaFoldDB" id="A0A6G9I8N0"/>